<dbReference type="GeneID" id="86055106"/>
<dbReference type="Proteomes" id="UP000436047">
    <property type="component" value="Unassembled WGS sequence"/>
</dbReference>
<accession>A0A6N7WLJ8</accession>
<dbReference type="AlphaFoldDB" id="A0A6N7WLJ8"/>
<dbReference type="InterPro" id="IPR043753">
    <property type="entry name" value="DUF5699"/>
</dbReference>
<feature type="transmembrane region" description="Helical" evidence="1">
    <location>
        <begin position="34"/>
        <end position="52"/>
    </location>
</feature>
<keyword evidence="1" id="KW-1133">Transmembrane helix</keyword>
<reference evidence="2 3" key="1">
    <citation type="submission" date="2019-08" db="EMBL/GenBank/DDBJ databases">
        <title>In-depth cultivation of the pig gut microbiome towards novel bacterial diversity and tailored functional studies.</title>
        <authorList>
            <person name="Wylensek D."/>
            <person name="Hitch T.C.A."/>
            <person name="Clavel T."/>
        </authorList>
    </citation>
    <scope>NUCLEOTIDE SEQUENCE [LARGE SCALE GENOMIC DNA]</scope>
    <source>
        <strain evidence="2 3">WCA-389-WT-23B</strain>
    </source>
</reference>
<protein>
    <recommendedName>
        <fullName evidence="4">Succinate dehydrogenase</fullName>
    </recommendedName>
</protein>
<organism evidence="2 3">
    <name type="scientific">Eisenbergiella porci</name>
    <dbReference type="NCBI Taxonomy" id="2652274"/>
    <lineage>
        <taxon>Bacteria</taxon>
        <taxon>Bacillati</taxon>
        <taxon>Bacillota</taxon>
        <taxon>Clostridia</taxon>
        <taxon>Lachnospirales</taxon>
        <taxon>Lachnospiraceae</taxon>
        <taxon>Eisenbergiella</taxon>
    </lineage>
</organism>
<keyword evidence="3" id="KW-1185">Reference proteome</keyword>
<dbReference type="RefSeq" id="WP_154466621.1">
    <property type="nucleotide sequence ID" value="NZ_VUMI01000035.1"/>
</dbReference>
<feature type="transmembrane region" description="Helical" evidence="1">
    <location>
        <begin position="59"/>
        <end position="80"/>
    </location>
</feature>
<dbReference type="Pfam" id="PF18956">
    <property type="entry name" value="DUF5699"/>
    <property type="match status" value="1"/>
</dbReference>
<name>A0A6N7WLJ8_9FIRM</name>
<dbReference type="EMBL" id="VUMI01000035">
    <property type="protein sequence ID" value="MSS90270.1"/>
    <property type="molecule type" value="Genomic_DNA"/>
</dbReference>
<proteinExistence type="predicted"/>
<comment type="caution">
    <text evidence="2">The sequence shown here is derived from an EMBL/GenBank/DDBJ whole genome shotgun (WGS) entry which is preliminary data.</text>
</comment>
<sequence>MLKILIKLALFPVTLILTLLVAFAQFFCLFSGMVLNIIAGAVFLFGVLMLFIGEWQGFLGFSVLAWAISPYGLPGAAAWLTNKVDDINCMLKAI</sequence>
<keyword evidence="1" id="KW-0472">Membrane</keyword>
<evidence type="ECO:0000313" key="2">
    <source>
        <dbReference type="EMBL" id="MSS90270.1"/>
    </source>
</evidence>
<evidence type="ECO:0000256" key="1">
    <source>
        <dbReference type="SAM" id="Phobius"/>
    </source>
</evidence>
<evidence type="ECO:0000313" key="3">
    <source>
        <dbReference type="Proteomes" id="UP000436047"/>
    </source>
</evidence>
<keyword evidence="1" id="KW-0812">Transmembrane</keyword>
<evidence type="ECO:0008006" key="4">
    <source>
        <dbReference type="Google" id="ProtNLM"/>
    </source>
</evidence>
<gene>
    <name evidence="2" type="ORF">FYJ45_18905</name>
</gene>